<protein>
    <recommendedName>
        <fullName evidence="2">DUF4283 domain-containing protein</fullName>
    </recommendedName>
</protein>
<evidence type="ECO:0000259" key="2">
    <source>
        <dbReference type="Pfam" id="PF14111"/>
    </source>
</evidence>
<evidence type="ECO:0000313" key="4">
    <source>
        <dbReference type="Proteomes" id="UP000325577"/>
    </source>
</evidence>
<reference evidence="3 4" key="1">
    <citation type="submission" date="2019-09" db="EMBL/GenBank/DDBJ databases">
        <title>A chromosome-level genome assembly of the Chinese tupelo Nyssa sinensis.</title>
        <authorList>
            <person name="Yang X."/>
            <person name="Kang M."/>
            <person name="Yang Y."/>
            <person name="Xiong H."/>
            <person name="Wang M."/>
            <person name="Zhang Z."/>
            <person name="Wang Z."/>
            <person name="Wu H."/>
            <person name="Ma T."/>
            <person name="Liu J."/>
            <person name="Xi Z."/>
        </authorList>
    </citation>
    <scope>NUCLEOTIDE SEQUENCE [LARGE SCALE GENOMIC DNA]</scope>
    <source>
        <strain evidence="3">J267</strain>
        <tissue evidence="3">Leaf</tissue>
    </source>
</reference>
<organism evidence="3 4">
    <name type="scientific">Nyssa sinensis</name>
    <dbReference type="NCBI Taxonomy" id="561372"/>
    <lineage>
        <taxon>Eukaryota</taxon>
        <taxon>Viridiplantae</taxon>
        <taxon>Streptophyta</taxon>
        <taxon>Embryophyta</taxon>
        <taxon>Tracheophyta</taxon>
        <taxon>Spermatophyta</taxon>
        <taxon>Magnoliopsida</taxon>
        <taxon>eudicotyledons</taxon>
        <taxon>Gunneridae</taxon>
        <taxon>Pentapetalae</taxon>
        <taxon>asterids</taxon>
        <taxon>Cornales</taxon>
        <taxon>Nyssaceae</taxon>
        <taxon>Nyssa</taxon>
    </lineage>
</organism>
<dbReference type="InterPro" id="IPR025558">
    <property type="entry name" value="DUF4283"/>
</dbReference>
<feature type="compositionally biased region" description="Polar residues" evidence="1">
    <location>
        <begin position="180"/>
        <end position="204"/>
    </location>
</feature>
<dbReference type="EMBL" id="CM018039">
    <property type="protein sequence ID" value="KAA8537181.1"/>
    <property type="molecule type" value="Genomic_DNA"/>
</dbReference>
<feature type="region of interest" description="Disordered" evidence="1">
    <location>
        <begin position="152"/>
        <end position="275"/>
    </location>
</feature>
<accession>A0A5J5B7P5</accession>
<feature type="compositionally biased region" description="Basic and acidic residues" evidence="1">
    <location>
        <begin position="207"/>
        <end position="256"/>
    </location>
</feature>
<proteinExistence type="predicted"/>
<evidence type="ECO:0000313" key="3">
    <source>
        <dbReference type="EMBL" id="KAA8537181.1"/>
    </source>
</evidence>
<keyword evidence="4" id="KW-1185">Reference proteome</keyword>
<evidence type="ECO:0000256" key="1">
    <source>
        <dbReference type="SAM" id="MobiDB-lite"/>
    </source>
</evidence>
<dbReference type="AlphaFoldDB" id="A0A5J5B7P5"/>
<dbReference type="Pfam" id="PF14111">
    <property type="entry name" value="DUF4283"/>
    <property type="match status" value="1"/>
</dbReference>
<gene>
    <name evidence="3" type="ORF">F0562_029688</name>
</gene>
<dbReference type="Proteomes" id="UP000325577">
    <property type="component" value="Linkage Group LG16"/>
</dbReference>
<name>A0A5J5B7P5_9ASTE</name>
<feature type="domain" description="DUF4283" evidence="2">
    <location>
        <begin position="2"/>
        <end position="44"/>
    </location>
</feature>
<sequence>MLNVLDMSGALFLFELTSTNEVRRILETKDWMFEGLPVFLRQWSFASAVCGSSLFRCVRRLDRCEEDSIVGTGVAVVSASERGRRGEKRGTRASNARWGTSVSGWNGMATRCTSASALPKKDRYFKFQTLGMEWTTHGDGSYSNQMWWKGKFTRGSRKPGGRNERAQRNGPRGGGAHCLNRSNGDTNAGTLGNMGHAQSEQHYSGPSERRGVQAGDRDKAQAHREGQEREVRIGKEILAEEGHEARRKASEARQDVDGEGLELTPPSEDNGWTNDRSEFLKSDQSNLSDERKFLQHLEDSFYRKIASTDGIRGAECSFVAGEELHHSVEEPATRGNLQASEEVQSHISRTWNGVVLSSSKGLRDDVQAVSSTQLM</sequence>